<dbReference type="PANTHER" id="PTHR22792:SF48">
    <property type="entry name" value="LA-RELATED PROTEIN 4"/>
    <property type="match status" value="1"/>
</dbReference>
<sequence>MVTTKGAGLNPNAKVWQEMPAQQTDMSDGTEDSPLLQTYPSSPEMNDGYTDIPTSGGKEFNTDYPDSTADSSPMSSTGTMNSITPSDVGYLFFEPPCDSNISSVTEEQPDLELSVRDSLKKQLEFCFSRENITKDLYLISQMDSDQFVPIWAVACMEDIKALTTDMDLILDVLRASPMVQVDEAGEKVRPNHSRCIIILREVPETTPVEDVEALFHNENCPKVFSVEFAHNSNWYITFQSDMDALQAYKYLREEVKTFQGKPVMARIKAINTFFGKNGLRSVDSSVYSQHAQPHSQYGSPVYMQEVYGPQQQVYGPQQQYPVYPVVSPSWNPSVMPYFETPLAPFQNSGFMNDFSSAGNYKVNTGLHDAHQRMSDNRDHFKGLPHLGDSPSSLSAGTLINGTCASLSPQTSPSDTPTLTVPLASFIPKDTVPLVSVPSGDLSMSARGRRGIHRGTRRRREDERTSKPIPLMEVKASPPNFDLAPSSFPPLPGCVVHTQEESATEVRLSDVVRGLKGLPKSLRQEDNTVILESAENKVDCIAVTAKSAGIQPQIPTSPPSSPSPVVKEEDYAEHLLTQKPHASQEDLVLESSEKVPPTCSRAVVTDVPSSPSQTSDSEPRKLSYAEVCQRLVKDPPPAQPAPASPPVPSASQPLQELKVNRADRPRHNSRHNPEKPDKHGEKRPQRQPFRPFRGPSGQARVGGPGPKIREYQKGFNNGKRFSPQRETRHSGKEQNIPPSSPK</sequence>
<dbReference type="Pfam" id="PF26088">
    <property type="entry name" value="RRM_LARP4"/>
    <property type="match status" value="1"/>
</dbReference>
<reference evidence="6" key="2">
    <citation type="submission" date="2025-08" db="UniProtKB">
        <authorList>
            <consortium name="Ensembl"/>
        </authorList>
    </citation>
    <scope>IDENTIFICATION</scope>
</reference>
<feature type="compositionally biased region" description="Pro residues" evidence="4">
    <location>
        <begin position="633"/>
        <end position="647"/>
    </location>
</feature>
<dbReference type="CTD" id="568283"/>
<evidence type="ECO:0000256" key="4">
    <source>
        <dbReference type="SAM" id="MobiDB-lite"/>
    </source>
</evidence>
<feature type="region of interest" description="Disordered" evidence="4">
    <location>
        <begin position="578"/>
        <end position="620"/>
    </location>
</feature>
<evidence type="ECO:0000256" key="2">
    <source>
        <dbReference type="ARBA" id="ARBA00022884"/>
    </source>
</evidence>
<feature type="compositionally biased region" description="Polar residues" evidence="4">
    <location>
        <begin position="35"/>
        <end position="44"/>
    </location>
</feature>
<evidence type="ECO:0000313" key="6">
    <source>
        <dbReference type="Ensembl" id="ENSGWIP00000028142.1"/>
    </source>
</evidence>
<feature type="compositionally biased region" description="Polar residues" evidence="4">
    <location>
        <begin position="64"/>
        <end position="77"/>
    </location>
</feature>
<reference evidence="6" key="1">
    <citation type="submission" date="2020-06" db="EMBL/GenBank/DDBJ databases">
        <authorList>
            <consortium name="Wellcome Sanger Institute Data Sharing"/>
        </authorList>
    </citation>
    <scope>NUCLEOTIDE SEQUENCE [LARGE SCALE GENOMIC DNA]</scope>
</reference>
<dbReference type="PROSITE" id="PS50961">
    <property type="entry name" value="HTH_LA"/>
    <property type="match status" value="1"/>
</dbReference>
<keyword evidence="2 3" id="KW-0694">RNA-binding</keyword>
<feature type="region of interest" description="Disordered" evidence="4">
    <location>
        <begin position="437"/>
        <end position="464"/>
    </location>
</feature>
<name>A0A8C5GC77_GOUWI</name>
<dbReference type="InterPro" id="IPR006630">
    <property type="entry name" value="La_HTH"/>
</dbReference>
<feature type="region of interest" description="Disordered" evidence="4">
    <location>
        <begin position="1"/>
        <end position="77"/>
    </location>
</feature>
<feature type="region of interest" description="Disordered" evidence="4">
    <location>
        <begin position="632"/>
        <end position="741"/>
    </location>
</feature>
<dbReference type="CDD" id="cd08035">
    <property type="entry name" value="LARP_4"/>
    <property type="match status" value="1"/>
</dbReference>
<dbReference type="GO" id="GO:0045727">
    <property type="term" value="P:positive regulation of translation"/>
    <property type="evidence" value="ECO:0007669"/>
    <property type="project" value="TreeGrafter"/>
</dbReference>
<dbReference type="Pfam" id="PF05383">
    <property type="entry name" value="La"/>
    <property type="match status" value="1"/>
</dbReference>
<dbReference type="GeneID" id="114463186"/>
<feature type="domain" description="HTH La-type RNA-binding" evidence="5">
    <location>
        <begin position="109"/>
        <end position="198"/>
    </location>
</feature>
<gene>
    <name evidence="6" type="primary">larp4ab</name>
</gene>
<dbReference type="Ensembl" id="ENSGWIT00000030700.1">
    <property type="protein sequence ID" value="ENSGWIP00000028142.1"/>
    <property type="gene ID" value="ENSGWIG00000014720.1"/>
</dbReference>
<dbReference type="SMART" id="SM00715">
    <property type="entry name" value="LA"/>
    <property type="match status" value="1"/>
</dbReference>
<feature type="compositionally biased region" description="Basic and acidic residues" evidence="4">
    <location>
        <begin position="722"/>
        <end position="731"/>
    </location>
</feature>
<dbReference type="RefSeq" id="XP_028302340.1">
    <property type="nucleotide sequence ID" value="XM_028446539.1"/>
</dbReference>
<keyword evidence="7" id="KW-1185">Reference proteome</keyword>
<feature type="compositionally biased region" description="Basic and acidic residues" evidence="4">
    <location>
        <begin position="657"/>
        <end position="683"/>
    </location>
</feature>
<dbReference type="SUPFAM" id="SSF46785">
    <property type="entry name" value="Winged helix' DNA-binding domain"/>
    <property type="match status" value="1"/>
</dbReference>
<evidence type="ECO:0000259" key="5">
    <source>
        <dbReference type="PROSITE" id="PS50961"/>
    </source>
</evidence>
<proteinExistence type="predicted"/>
<accession>A0A8C5GC77</accession>
<feature type="compositionally biased region" description="Low complexity" evidence="4">
    <location>
        <begin position="685"/>
        <end position="694"/>
    </location>
</feature>
<dbReference type="PANTHER" id="PTHR22792">
    <property type="entry name" value="LUPUS LA PROTEIN-RELATED"/>
    <property type="match status" value="1"/>
</dbReference>
<evidence type="ECO:0000256" key="1">
    <source>
        <dbReference type="ARBA" id="ARBA00022553"/>
    </source>
</evidence>
<dbReference type="InterPro" id="IPR036388">
    <property type="entry name" value="WH-like_DNA-bd_sf"/>
</dbReference>
<feature type="compositionally biased region" description="Polar residues" evidence="4">
    <location>
        <begin position="606"/>
        <end position="615"/>
    </location>
</feature>
<keyword evidence="1" id="KW-0597">Phosphoprotein</keyword>
<feature type="compositionally biased region" description="Basic residues" evidence="4">
    <location>
        <begin position="446"/>
        <end position="457"/>
    </location>
</feature>
<dbReference type="AlphaFoldDB" id="A0A8C5GC77"/>
<dbReference type="GO" id="GO:0005829">
    <property type="term" value="C:cytosol"/>
    <property type="evidence" value="ECO:0007669"/>
    <property type="project" value="TreeGrafter"/>
</dbReference>
<dbReference type="InterPro" id="IPR058699">
    <property type="entry name" value="RRM_LARP4/4B"/>
</dbReference>
<dbReference type="Gene3D" id="1.10.10.10">
    <property type="entry name" value="Winged helix-like DNA-binding domain superfamily/Winged helix DNA-binding domain"/>
    <property type="match status" value="1"/>
</dbReference>
<evidence type="ECO:0000313" key="7">
    <source>
        <dbReference type="Proteomes" id="UP000694680"/>
    </source>
</evidence>
<dbReference type="GO" id="GO:0010494">
    <property type="term" value="C:cytoplasmic stress granule"/>
    <property type="evidence" value="ECO:0007669"/>
    <property type="project" value="TreeGrafter"/>
</dbReference>
<dbReference type="GO" id="GO:0003730">
    <property type="term" value="F:mRNA 3'-UTR binding"/>
    <property type="evidence" value="ECO:0007669"/>
    <property type="project" value="TreeGrafter"/>
</dbReference>
<organism evidence="6 7">
    <name type="scientific">Gouania willdenowi</name>
    <name type="common">Blunt-snouted clingfish</name>
    <name type="synonym">Lepadogaster willdenowi</name>
    <dbReference type="NCBI Taxonomy" id="441366"/>
    <lineage>
        <taxon>Eukaryota</taxon>
        <taxon>Metazoa</taxon>
        <taxon>Chordata</taxon>
        <taxon>Craniata</taxon>
        <taxon>Vertebrata</taxon>
        <taxon>Euteleostomi</taxon>
        <taxon>Actinopterygii</taxon>
        <taxon>Neopterygii</taxon>
        <taxon>Teleostei</taxon>
        <taxon>Neoteleostei</taxon>
        <taxon>Acanthomorphata</taxon>
        <taxon>Ovalentaria</taxon>
        <taxon>Blenniimorphae</taxon>
        <taxon>Blenniiformes</taxon>
        <taxon>Gobiesocoidei</taxon>
        <taxon>Gobiesocidae</taxon>
        <taxon>Gobiesocinae</taxon>
        <taxon>Gouania</taxon>
    </lineage>
</organism>
<dbReference type="Proteomes" id="UP000694680">
    <property type="component" value="Chromosome 5"/>
</dbReference>
<reference evidence="6" key="3">
    <citation type="submission" date="2025-09" db="UniProtKB">
        <authorList>
            <consortium name="Ensembl"/>
        </authorList>
    </citation>
    <scope>IDENTIFICATION</scope>
</reference>
<dbReference type="InterPro" id="IPR036390">
    <property type="entry name" value="WH_DNA-bd_sf"/>
</dbReference>
<evidence type="ECO:0000256" key="3">
    <source>
        <dbReference type="PROSITE-ProRule" id="PRU00332"/>
    </source>
</evidence>
<protein>
    <submittedName>
        <fullName evidence="6">La-related protein 4-like</fullName>
    </submittedName>
</protein>
<dbReference type="InterPro" id="IPR045180">
    <property type="entry name" value="La_dom_prot"/>
</dbReference>